<dbReference type="PROSITE" id="PS51257">
    <property type="entry name" value="PROKAR_LIPOPROTEIN"/>
    <property type="match status" value="1"/>
</dbReference>
<feature type="signal peptide" evidence="2">
    <location>
        <begin position="1"/>
        <end position="33"/>
    </location>
</feature>
<keyword evidence="4" id="KW-1185">Reference proteome</keyword>
<feature type="chain" id="PRO_5021995150" description="Carboxypeptidase regulatory-like domain-containing protein" evidence="2">
    <location>
        <begin position="34"/>
        <end position="148"/>
    </location>
</feature>
<name>A0A517TX26_9BACT</name>
<feature type="region of interest" description="Disordered" evidence="1">
    <location>
        <begin position="94"/>
        <end position="113"/>
    </location>
</feature>
<reference evidence="3 4" key="1">
    <citation type="submission" date="2019-02" db="EMBL/GenBank/DDBJ databases">
        <title>Deep-cultivation of Planctomycetes and their phenomic and genomic characterization uncovers novel biology.</title>
        <authorList>
            <person name="Wiegand S."/>
            <person name="Jogler M."/>
            <person name="Boedeker C."/>
            <person name="Pinto D."/>
            <person name="Vollmers J."/>
            <person name="Rivas-Marin E."/>
            <person name="Kohn T."/>
            <person name="Peeters S.H."/>
            <person name="Heuer A."/>
            <person name="Rast P."/>
            <person name="Oberbeckmann S."/>
            <person name="Bunk B."/>
            <person name="Jeske O."/>
            <person name="Meyerdierks A."/>
            <person name="Storesund J.E."/>
            <person name="Kallscheuer N."/>
            <person name="Luecker S."/>
            <person name="Lage O.M."/>
            <person name="Pohl T."/>
            <person name="Merkel B.J."/>
            <person name="Hornburger P."/>
            <person name="Mueller R.-W."/>
            <person name="Bruemmer F."/>
            <person name="Labrenz M."/>
            <person name="Spormann A.M."/>
            <person name="Op den Camp H."/>
            <person name="Overmann J."/>
            <person name="Amann R."/>
            <person name="Jetten M.S.M."/>
            <person name="Mascher T."/>
            <person name="Medema M.H."/>
            <person name="Devos D.P."/>
            <person name="Kaster A.-K."/>
            <person name="Ovreas L."/>
            <person name="Rohde M."/>
            <person name="Galperin M.Y."/>
            <person name="Jogler C."/>
        </authorList>
    </citation>
    <scope>NUCLEOTIDE SEQUENCE [LARGE SCALE GENOMIC DNA]</scope>
    <source>
        <strain evidence="3 4">I41</strain>
    </source>
</reference>
<evidence type="ECO:0000256" key="2">
    <source>
        <dbReference type="SAM" id="SignalP"/>
    </source>
</evidence>
<dbReference type="EMBL" id="CP036339">
    <property type="protein sequence ID" value="QDT72924.1"/>
    <property type="molecule type" value="Genomic_DNA"/>
</dbReference>
<proteinExistence type="predicted"/>
<dbReference type="Proteomes" id="UP000317909">
    <property type="component" value="Chromosome"/>
</dbReference>
<accession>A0A517TX26</accession>
<evidence type="ECO:0000313" key="4">
    <source>
        <dbReference type="Proteomes" id="UP000317909"/>
    </source>
</evidence>
<feature type="compositionally biased region" description="Low complexity" evidence="1">
    <location>
        <begin position="98"/>
        <end position="112"/>
    </location>
</feature>
<keyword evidence="2" id="KW-0732">Signal</keyword>
<evidence type="ECO:0000313" key="3">
    <source>
        <dbReference type="EMBL" id="QDT72924.1"/>
    </source>
</evidence>
<dbReference type="AlphaFoldDB" id="A0A517TX26"/>
<dbReference type="OrthoDB" id="280343at2"/>
<gene>
    <name evidence="3" type="ORF">I41_21090</name>
</gene>
<evidence type="ECO:0000256" key="1">
    <source>
        <dbReference type="SAM" id="MobiDB-lite"/>
    </source>
</evidence>
<organism evidence="3 4">
    <name type="scientific">Lacipirellula limnantheis</name>
    <dbReference type="NCBI Taxonomy" id="2528024"/>
    <lineage>
        <taxon>Bacteria</taxon>
        <taxon>Pseudomonadati</taxon>
        <taxon>Planctomycetota</taxon>
        <taxon>Planctomycetia</taxon>
        <taxon>Pirellulales</taxon>
        <taxon>Lacipirellulaceae</taxon>
        <taxon>Lacipirellula</taxon>
    </lineage>
</organism>
<dbReference type="RefSeq" id="WP_145432440.1">
    <property type="nucleotide sequence ID" value="NZ_CP036339.1"/>
</dbReference>
<sequence length="148" mass="15130" precursor="true">MNRATLAPRPIAALSGLALLMGAALLGCGNADAGRAAVSGKVAFDGQPLPTGQIAFEPQGPGRFGIAQIVDGAYQMPSQQGPTPGKYIVRITADRPSGKPAAAPPAGGRPAGESYEQYIPAKYNERSELTIEIAAGATAVHNFDLTSK</sequence>
<evidence type="ECO:0008006" key="5">
    <source>
        <dbReference type="Google" id="ProtNLM"/>
    </source>
</evidence>
<dbReference type="KEGG" id="llh:I41_21090"/>
<protein>
    <recommendedName>
        <fullName evidence="5">Carboxypeptidase regulatory-like domain-containing protein</fullName>
    </recommendedName>
</protein>